<feature type="domain" description="Heterokaryon incompatibility" evidence="1">
    <location>
        <begin position="50"/>
        <end position="194"/>
    </location>
</feature>
<sequence>MIFGVGQWREPDGSIVFRYYPKRTLDLGETNVLDAPLVLCSDSPQYGRKYATVSHRWGTLQHLTTTRANLQAHSRNIPFYSLPKTFQDTVIVTRLLGIRHLWIDALCITQDDPDEWRQQSLTMGEIYKNSICTIAVHTAHSDDQGFLSDIHQGPISVPLQRQYHERVLDVTLRSDFRAQVDRSQLSGRGWVFQERFLSPRTLHFTSRSMFWEDGFGVRSEEDEISDTVRGADGQLAQYSWELQRARSSAIPGFSAFSPLPNERSGLGSSNAVPNAYFNLLQKYTTPLRTWANGIKPFNYAAIEDETDGFTEYVNWLEIVERYSRCNLSREEDKLPAISGMANHIQSRSPYPVNYCAGIWEDQFHAGLLWVSGRNGLRRPETNRAPSWSWASVDGEVQFPMGIEHIHQSMGVIKIYKQGYAPPERHMSMTWFDGPGRLVMRTMLREVWVRDNTVFSVPPGLKRSTGYRGMISNPPERTSRSMIWKYLNPDIGWVSPDSQDLPERLWCASVGSPQFSLDDDLVKRVRAVGSIYEWILLLCPTENAGEYKRYGMGAITAKQWFDDQNYTVITIV</sequence>
<dbReference type="OrthoDB" id="5125733at2759"/>
<dbReference type="EMBL" id="PDLM01000007">
    <property type="protein sequence ID" value="RDW73552.1"/>
    <property type="molecule type" value="Genomic_DNA"/>
</dbReference>
<evidence type="ECO:0000313" key="3">
    <source>
        <dbReference type="Proteomes" id="UP000256645"/>
    </source>
</evidence>
<name>A0A3D8RHM4_9HELO</name>
<dbReference type="Proteomes" id="UP000256645">
    <property type="component" value="Unassembled WGS sequence"/>
</dbReference>
<dbReference type="AlphaFoldDB" id="A0A3D8RHM4"/>
<keyword evidence="3" id="KW-1185">Reference proteome</keyword>
<organism evidence="2 3">
    <name type="scientific">Coleophoma cylindrospora</name>
    <dbReference type="NCBI Taxonomy" id="1849047"/>
    <lineage>
        <taxon>Eukaryota</taxon>
        <taxon>Fungi</taxon>
        <taxon>Dikarya</taxon>
        <taxon>Ascomycota</taxon>
        <taxon>Pezizomycotina</taxon>
        <taxon>Leotiomycetes</taxon>
        <taxon>Helotiales</taxon>
        <taxon>Dermateaceae</taxon>
        <taxon>Coleophoma</taxon>
    </lineage>
</organism>
<dbReference type="PANTHER" id="PTHR33112:SF8">
    <property type="entry name" value="HETEROKARYON INCOMPATIBILITY DOMAIN-CONTAINING PROTEIN"/>
    <property type="match status" value="1"/>
</dbReference>
<gene>
    <name evidence="2" type="ORF">BP6252_07459</name>
</gene>
<evidence type="ECO:0000313" key="2">
    <source>
        <dbReference type="EMBL" id="RDW73552.1"/>
    </source>
</evidence>
<evidence type="ECO:0000259" key="1">
    <source>
        <dbReference type="Pfam" id="PF06985"/>
    </source>
</evidence>
<protein>
    <recommendedName>
        <fullName evidence="1">Heterokaryon incompatibility domain-containing protein</fullName>
    </recommendedName>
</protein>
<comment type="caution">
    <text evidence="2">The sequence shown here is derived from an EMBL/GenBank/DDBJ whole genome shotgun (WGS) entry which is preliminary data.</text>
</comment>
<dbReference type="InterPro" id="IPR010730">
    <property type="entry name" value="HET"/>
</dbReference>
<proteinExistence type="predicted"/>
<reference evidence="2 3" key="1">
    <citation type="journal article" date="2018" name="IMA Fungus">
        <title>IMA Genome-F 9: Draft genome sequence of Annulohypoxylon stygium, Aspergillus mulundensis, Berkeleyomyces basicola (syn. Thielaviopsis basicola), Ceratocystis smalleyi, two Cercospora beticola strains, Coleophoma cylindrospora, Fusarium fracticaudum, Phialophora cf. hyalina, and Morchella septimelata.</title>
        <authorList>
            <person name="Wingfield B.D."/>
            <person name="Bills G.F."/>
            <person name="Dong Y."/>
            <person name="Huang W."/>
            <person name="Nel W.J."/>
            <person name="Swalarsk-Parry B.S."/>
            <person name="Vaghefi N."/>
            <person name="Wilken P.M."/>
            <person name="An Z."/>
            <person name="de Beer Z.W."/>
            <person name="De Vos L."/>
            <person name="Chen L."/>
            <person name="Duong T.A."/>
            <person name="Gao Y."/>
            <person name="Hammerbacher A."/>
            <person name="Kikkert J.R."/>
            <person name="Li Y."/>
            <person name="Li H."/>
            <person name="Li K."/>
            <person name="Li Q."/>
            <person name="Liu X."/>
            <person name="Ma X."/>
            <person name="Naidoo K."/>
            <person name="Pethybridge S.J."/>
            <person name="Sun J."/>
            <person name="Steenkamp E.T."/>
            <person name="van der Nest M.A."/>
            <person name="van Wyk S."/>
            <person name="Wingfield M.J."/>
            <person name="Xiong C."/>
            <person name="Yue Q."/>
            <person name="Zhang X."/>
        </authorList>
    </citation>
    <scope>NUCLEOTIDE SEQUENCE [LARGE SCALE GENOMIC DNA]</scope>
    <source>
        <strain evidence="2 3">BP6252</strain>
    </source>
</reference>
<dbReference type="PANTHER" id="PTHR33112">
    <property type="entry name" value="DOMAIN PROTEIN, PUTATIVE-RELATED"/>
    <property type="match status" value="1"/>
</dbReference>
<dbReference type="Pfam" id="PF06985">
    <property type="entry name" value="HET"/>
    <property type="match status" value="1"/>
</dbReference>
<dbReference type="STRING" id="1849047.A0A3D8RHM4"/>
<accession>A0A3D8RHM4</accession>